<evidence type="ECO:0000256" key="1">
    <source>
        <dbReference type="ARBA" id="ARBA00000024"/>
    </source>
</evidence>
<evidence type="ECO:0000313" key="9">
    <source>
        <dbReference type="Proteomes" id="UP000058613"/>
    </source>
</evidence>
<evidence type="ECO:0000256" key="4">
    <source>
        <dbReference type="ARBA" id="ARBA00022605"/>
    </source>
</evidence>
<dbReference type="UniPathway" id="UPA00031">
    <property type="reaction ID" value="UER00008"/>
</dbReference>
<protein>
    <recommendedName>
        <fullName evidence="3">phosphoribosyl-AMP cyclohydrolase</fullName>
        <ecNumber evidence="3">3.5.4.19</ecNumber>
    </recommendedName>
</protein>
<dbReference type="Proteomes" id="UP000058613">
    <property type="component" value="Chromosome"/>
</dbReference>
<dbReference type="STRING" id="1273541.Pyrde_1375"/>
<evidence type="ECO:0000256" key="3">
    <source>
        <dbReference type="ARBA" id="ARBA00012721"/>
    </source>
</evidence>
<dbReference type="RefSeq" id="WP_197272664.1">
    <property type="nucleotide sequence ID" value="NZ_CP013011.1"/>
</dbReference>
<dbReference type="OrthoDB" id="5853at2157"/>
<keyword evidence="6" id="KW-0368">Histidine biosynthesis</keyword>
<dbReference type="InterPro" id="IPR038019">
    <property type="entry name" value="PRib_AMP_CycHydrolase_sf"/>
</dbReference>
<accession>A0A0P0N4C9</accession>
<dbReference type="PANTHER" id="PTHR42945">
    <property type="entry name" value="HISTIDINE BIOSYNTHESIS BIFUNCTIONAL PROTEIN"/>
    <property type="match status" value="1"/>
</dbReference>
<dbReference type="SUPFAM" id="SSF141734">
    <property type="entry name" value="HisI-like"/>
    <property type="match status" value="1"/>
</dbReference>
<dbReference type="Gene3D" id="3.10.20.810">
    <property type="entry name" value="Phosphoribosyl-AMP cyclohydrolase"/>
    <property type="match status" value="1"/>
</dbReference>
<dbReference type="EC" id="3.5.4.19" evidence="3"/>
<gene>
    <name evidence="8" type="ORF">Pyrde_1375</name>
</gene>
<dbReference type="GO" id="GO:0000105">
    <property type="term" value="P:L-histidine biosynthetic process"/>
    <property type="evidence" value="ECO:0007669"/>
    <property type="project" value="UniProtKB-UniPathway"/>
</dbReference>
<evidence type="ECO:0000256" key="5">
    <source>
        <dbReference type="ARBA" id="ARBA00022801"/>
    </source>
</evidence>
<evidence type="ECO:0000259" key="7">
    <source>
        <dbReference type="Pfam" id="PF01502"/>
    </source>
</evidence>
<dbReference type="AlphaFoldDB" id="A0A0P0N4C9"/>
<comment type="pathway">
    <text evidence="2">Amino-acid biosynthesis; L-histidine biosynthesis; L-histidine from 5-phospho-alpha-D-ribose 1-diphosphate: step 3/9.</text>
</comment>
<dbReference type="InterPro" id="IPR002496">
    <property type="entry name" value="PRib_AMP_CycHydrolase_dom"/>
</dbReference>
<dbReference type="KEGG" id="pdl:Pyrde_1375"/>
<comment type="catalytic activity">
    <reaction evidence="1">
        <text>1-(5-phospho-beta-D-ribosyl)-5'-AMP + H2O = 1-(5-phospho-beta-D-ribosyl)-5-[(5-phospho-beta-D-ribosylamino)methylideneamino]imidazole-4-carboxamide</text>
        <dbReference type="Rhea" id="RHEA:20049"/>
        <dbReference type="ChEBI" id="CHEBI:15377"/>
        <dbReference type="ChEBI" id="CHEBI:58435"/>
        <dbReference type="ChEBI" id="CHEBI:59457"/>
        <dbReference type="EC" id="3.5.4.19"/>
    </reaction>
</comment>
<dbReference type="EMBL" id="CP013011">
    <property type="protein sequence ID" value="ALL01421.1"/>
    <property type="molecule type" value="Genomic_DNA"/>
</dbReference>
<sequence length="265" mass="28227">MEEKEGKERRLIPVAVVDAVTGEPLMLAYADEEALERTRETGLAHFYSRSRASLWLKGASSGGLLDVIRVLGDCDGDAAAYVARPRRHVCHLGKRSCFHNTLLDRRREILEELLEETGPHTRLDGGAVRHPLSTWTPPPQPLLAALAAELLAERIRSRAGPGLTAVLAPEAPGGLLALLAAQKLNVSLHLAQGGRVPESIGETDRVAVYAPSPAEAQALAEAARQRGAHVAAVAALAAPAGEDTRGVDVLIRVEPGQPPRPRLAL</sequence>
<evidence type="ECO:0000256" key="2">
    <source>
        <dbReference type="ARBA" id="ARBA00005169"/>
    </source>
</evidence>
<keyword evidence="4" id="KW-0028">Amino-acid biosynthesis</keyword>
<dbReference type="Pfam" id="PF01502">
    <property type="entry name" value="PRA-CH"/>
    <property type="match status" value="1"/>
</dbReference>
<evidence type="ECO:0000256" key="6">
    <source>
        <dbReference type="ARBA" id="ARBA00023102"/>
    </source>
</evidence>
<organism evidence="8 9">
    <name type="scientific">Pyrodictium delaneyi</name>
    <dbReference type="NCBI Taxonomy" id="1273541"/>
    <lineage>
        <taxon>Archaea</taxon>
        <taxon>Thermoproteota</taxon>
        <taxon>Thermoprotei</taxon>
        <taxon>Desulfurococcales</taxon>
        <taxon>Pyrodictiaceae</taxon>
        <taxon>Pyrodictium</taxon>
    </lineage>
</organism>
<dbReference type="GO" id="GO:0004635">
    <property type="term" value="F:phosphoribosyl-AMP cyclohydrolase activity"/>
    <property type="evidence" value="ECO:0007669"/>
    <property type="project" value="UniProtKB-EC"/>
</dbReference>
<dbReference type="GeneID" id="31946618"/>
<evidence type="ECO:0000313" key="8">
    <source>
        <dbReference type="EMBL" id="ALL01421.1"/>
    </source>
</evidence>
<name>A0A0P0N4C9_9CREN</name>
<proteinExistence type="predicted"/>
<feature type="domain" description="Phosphoribosyl-AMP cyclohydrolase" evidence="7">
    <location>
        <begin position="26"/>
        <end position="99"/>
    </location>
</feature>
<reference evidence="8 9" key="1">
    <citation type="submission" date="2015-10" db="EMBL/GenBank/DDBJ databases">
        <title>Complete genome sequence of hyperthermophilic archaeon Pyrodictium delaneyi Su06.</title>
        <authorList>
            <person name="Jung J.-H."/>
            <person name="Lin J."/>
            <person name="Holden J.F."/>
            <person name="Park C.-S."/>
        </authorList>
    </citation>
    <scope>NUCLEOTIDE SEQUENCE [LARGE SCALE GENOMIC DNA]</scope>
    <source>
        <strain evidence="8 9">Su06</strain>
    </source>
</reference>
<dbReference type="PANTHER" id="PTHR42945:SF1">
    <property type="entry name" value="HISTIDINE BIOSYNTHESIS BIFUNCTIONAL PROTEIN HIS7"/>
    <property type="match status" value="1"/>
</dbReference>
<keyword evidence="5 8" id="KW-0378">Hydrolase</keyword>